<name>A0ABS4XFB3_9MICC</name>
<evidence type="ECO:0000313" key="3">
    <source>
        <dbReference type="Proteomes" id="UP001296993"/>
    </source>
</evidence>
<keyword evidence="3" id="KW-1185">Reference proteome</keyword>
<organism evidence="2 3">
    <name type="scientific">Paeniglutamicibacter kerguelensis</name>
    <dbReference type="NCBI Taxonomy" id="254788"/>
    <lineage>
        <taxon>Bacteria</taxon>
        <taxon>Bacillati</taxon>
        <taxon>Actinomycetota</taxon>
        <taxon>Actinomycetes</taxon>
        <taxon>Micrococcales</taxon>
        <taxon>Micrococcaceae</taxon>
        <taxon>Paeniglutamicibacter</taxon>
    </lineage>
</organism>
<keyword evidence="1" id="KW-1133">Transmembrane helix</keyword>
<evidence type="ECO:0000313" key="2">
    <source>
        <dbReference type="EMBL" id="MBP2387156.1"/>
    </source>
</evidence>
<feature type="transmembrane region" description="Helical" evidence="1">
    <location>
        <begin position="113"/>
        <end position="134"/>
    </location>
</feature>
<protein>
    <recommendedName>
        <fullName evidence="4">DUF805 domain-containing protein</fullName>
    </recommendedName>
</protein>
<accession>A0ABS4XFB3</accession>
<dbReference type="Proteomes" id="UP001296993">
    <property type="component" value="Unassembled WGS sequence"/>
</dbReference>
<feature type="transmembrane region" description="Helical" evidence="1">
    <location>
        <begin position="35"/>
        <end position="59"/>
    </location>
</feature>
<sequence>MPRRDLPTGFDNDEGRSTEIKQQYAIASRAEVRPCFVACVNLLLGIPGIIPLFMAWYIAASWPLAALGLTQRDPTENDGIFPVFVAFGPIIATSVLVWWLVNRWLRPRASLSGMVFWATGIIASLLPCFILAVASRVA</sequence>
<dbReference type="EMBL" id="JAGIOF010000001">
    <property type="protein sequence ID" value="MBP2387156.1"/>
    <property type="molecule type" value="Genomic_DNA"/>
</dbReference>
<reference evidence="2 3" key="1">
    <citation type="submission" date="2021-03" db="EMBL/GenBank/DDBJ databases">
        <title>Sequencing the genomes of 1000 actinobacteria strains.</title>
        <authorList>
            <person name="Klenk H.-P."/>
        </authorList>
    </citation>
    <scope>NUCLEOTIDE SEQUENCE [LARGE SCALE GENOMIC DNA]</scope>
    <source>
        <strain evidence="2 3">DSM 15797</strain>
    </source>
</reference>
<dbReference type="RefSeq" id="WP_209999214.1">
    <property type="nucleotide sequence ID" value="NZ_BAAAJY010000005.1"/>
</dbReference>
<evidence type="ECO:0008006" key="4">
    <source>
        <dbReference type="Google" id="ProtNLM"/>
    </source>
</evidence>
<feature type="transmembrane region" description="Helical" evidence="1">
    <location>
        <begin position="79"/>
        <end position="101"/>
    </location>
</feature>
<gene>
    <name evidence="2" type="ORF">JOF47_002667</name>
</gene>
<keyword evidence="1" id="KW-0472">Membrane</keyword>
<evidence type="ECO:0000256" key="1">
    <source>
        <dbReference type="SAM" id="Phobius"/>
    </source>
</evidence>
<comment type="caution">
    <text evidence="2">The sequence shown here is derived from an EMBL/GenBank/DDBJ whole genome shotgun (WGS) entry which is preliminary data.</text>
</comment>
<proteinExistence type="predicted"/>
<keyword evidence="1" id="KW-0812">Transmembrane</keyword>